<reference evidence="3" key="1">
    <citation type="submission" date="2022-08" db="EMBL/GenBank/DDBJ databases">
        <title>A Global Phylogenomic Analysis of the Shiitake Genus Lentinula.</title>
        <authorList>
            <consortium name="DOE Joint Genome Institute"/>
            <person name="Sierra-Patev S."/>
            <person name="Min B."/>
            <person name="Naranjo-Ortiz M."/>
            <person name="Looney B."/>
            <person name="Konkel Z."/>
            <person name="Slot J.C."/>
            <person name="Sakamoto Y."/>
            <person name="Steenwyk J.L."/>
            <person name="Rokas A."/>
            <person name="Carro J."/>
            <person name="Camarero S."/>
            <person name="Ferreira P."/>
            <person name="Molpeceres G."/>
            <person name="Ruiz-Duenas F.J."/>
            <person name="Serrano A."/>
            <person name="Henrissat B."/>
            <person name="Drula E."/>
            <person name="Hughes K.W."/>
            <person name="Mata J.L."/>
            <person name="Ishikawa N.K."/>
            <person name="Vargas-Isla R."/>
            <person name="Ushijima S."/>
            <person name="Smith C.A."/>
            <person name="Ahrendt S."/>
            <person name="Andreopoulos W."/>
            <person name="He G."/>
            <person name="Labutti K."/>
            <person name="Lipzen A."/>
            <person name="Ng V."/>
            <person name="Riley R."/>
            <person name="Sandor L."/>
            <person name="Barry K."/>
            <person name="Martinez A.T."/>
            <person name="Xiao Y."/>
            <person name="Gibbons J.G."/>
            <person name="Terashima K."/>
            <person name="Grigoriev I.V."/>
            <person name="Hibbett D.S."/>
        </authorList>
    </citation>
    <scope>NUCLEOTIDE SEQUENCE</scope>
    <source>
        <strain evidence="3">RHP3577 ss4</strain>
    </source>
</reference>
<feature type="compositionally biased region" description="Polar residues" evidence="1">
    <location>
        <begin position="122"/>
        <end position="137"/>
    </location>
</feature>
<feature type="signal peptide" evidence="2">
    <location>
        <begin position="1"/>
        <end position="18"/>
    </location>
</feature>
<keyword evidence="4" id="KW-1185">Reference proteome</keyword>
<evidence type="ECO:0000313" key="3">
    <source>
        <dbReference type="EMBL" id="KAJ4474200.1"/>
    </source>
</evidence>
<dbReference type="EMBL" id="JANVFT010000078">
    <property type="protein sequence ID" value="KAJ4474200.1"/>
    <property type="molecule type" value="Genomic_DNA"/>
</dbReference>
<evidence type="ECO:0000256" key="1">
    <source>
        <dbReference type="SAM" id="MobiDB-lite"/>
    </source>
</evidence>
<feature type="region of interest" description="Disordered" evidence="1">
    <location>
        <begin position="75"/>
        <end position="137"/>
    </location>
</feature>
<name>A0ABQ8V601_9AGAR</name>
<evidence type="ECO:0000313" key="4">
    <source>
        <dbReference type="Proteomes" id="UP001150217"/>
    </source>
</evidence>
<evidence type="ECO:0000256" key="2">
    <source>
        <dbReference type="SAM" id="SignalP"/>
    </source>
</evidence>
<gene>
    <name evidence="3" type="ORF">C8R41DRAFT_923964</name>
</gene>
<feature type="compositionally biased region" description="Basic and acidic residues" evidence="1">
    <location>
        <begin position="355"/>
        <end position="367"/>
    </location>
</feature>
<keyword evidence="2" id="KW-0732">Signal</keyword>
<organism evidence="3 4">
    <name type="scientific">Lentinula lateritia</name>
    <dbReference type="NCBI Taxonomy" id="40482"/>
    <lineage>
        <taxon>Eukaryota</taxon>
        <taxon>Fungi</taxon>
        <taxon>Dikarya</taxon>
        <taxon>Basidiomycota</taxon>
        <taxon>Agaricomycotina</taxon>
        <taxon>Agaricomycetes</taxon>
        <taxon>Agaricomycetidae</taxon>
        <taxon>Agaricales</taxon>
        <taxon>Marasmiineae</taxon>
        <taxon>Omphalotaceae</taxon>
        <taxon>Lentinula</taxon>
    </lineage>
</organism>
<feature type="region of interest" description="Disordered" evidence="1">
    <location>
        <begin position="224"/>
        <end position="274"/>
    </location>
</feature>
<dbReference type="Proteomes" id="UP001150217">
    <property type="component" value="Unassembled WGS sequence"/>
</dbReference>
<feature type="chain" id="PRO_5045206369" evidence="2">
    <location>
        <begin position="19"/>
        <end position="377"/>
    </location>
</feature>
<accession>A0ABQ8V601</accession>
<feature type="region of interest" description="Disordered" evidence="1">
    <location>
        <begin position="355"/>
        <end position="377"/>
    </location>
</feature>
<protein>
    <submittedName>
        <fullName evidence="3">Uncharacterized protein</fullName>
    </submittedName>
</protein>
<proteinExistence type="predicted"/>
<feature type="compositionally biased region" description="Basic residues" evidence="1">
    <location>
        <begin position="88"/>
        <end position="99"/>
    </location>
</feature>
<comment type="caution">
    <text evidence="3">The sequence shown here is derived from an EMBL/GenBank/DDBJ whole genome shotgun (WGS) entry which is preliminary data.</text>
</comment>
<sequence length="377" mass="42095">MLLKQLSLTLVLVFQVFATVSLSSDRSPSRKCFGGGPGSLLKPIFSSLITADMSDPFCCVTWNTYVATQAQKRGFEEVGGEDEDPAITRRRQQKRKKLKKAETIPGNRVSGALPSPGIRVLPNSSIEPTASSSTVTPLNIESQTDGQSLTDMMRFSPDVSPEPVHLPAPLPEELTAAGRPIRSTRGRLPARYHDILPRGTPAVVTSQIEDQERTQLNRFGLWREYPDRPSYDPDGEVGIQDLSNLPCHDEQDDDEASKDSQDLEDSPLNPTQTLLMGWQNNGNSTKSNIEMDGLARIIQRPEFRVDELRGYNAQTANEKITKADENWERNRFKDSFTETSCQRLVLVTDVTRRHTQENLRGRSDKRGKQSSGLNQVE</sequence>